<keyword evidence="1" id="KW-0812">Transmembrane</keyword>
<evidence type="ECO:0000313" key="3">
    <source>
        <dbReference type="Proteomes" id="UP000187941"/>
    </source>
</evidence>
<keyword evidence="1" id="KW-0472">Membrane</keyword>
<evidence type="ECO:0008006" key="4">
    <source>
        <dbReference type="Google" id="ProtNLM"/>
    </source>
</evidence>
<feature type="transmembrane region" description="Helical" evidence="1">
    <location>
        <begin position="50"/>
        <end position="71"/>
    </location>
</feature>
<dbReference type="AlphaFoldDB" id="A0A1P9WXW2"/>
<protein>
    <recommendedName>
        <fullName evidence="4">Zincin peptidase</fullName>
    </recommendedName>
</protein>
<accession>A0A1P9WXW2</accession>
<evidence type="ECO:0000256" key="1">
    <source>
        <dbReference type="SAM" id="Phobius"/>
    </source>
</evidence>
<feature type="transmembrane region" description="Helical" evidence="1">
    <location>
        <begin position="83"/>
        <end position="101"/>
    </location>
</feature>
<name>A0A1P9WXW2_9BACT</name>
<sequence length="219" mass="24963">MRPTVDELYQSGRYRLIESFKIDEMNQFIMRELGTKLPEQQPEKHSGKRWLPLFGMGIAGGLIGFLSAYGFFTYVDKPDGPSFLWQLIGVAVGFFVLLPIHEFIHGLAFRRIGAPNVGYGYSLKNLMVYAYSQNFPATTREIAFVAVMPFLVITIALIIGWVLLPVCAVFWAGLLLLHTSACIGDFVLINYHRKNQHRTVYTYDDVDGARMTYFFEEVI</sequence>
<feature type="transmembrane region" description="Helical" evidence="1">
    <location>
        <begin position="169"/>
        <end position="189"/>
    </location>
</feature>
<reference evidence="2 3" key="1">
    <citation type="submission" date="2016-01" db="EMBL/GenBank/DDBJ databases">
        <authorList>
            <person name="Oliw E.H."/>
        </authorList>
    </citation>
    <scope>NUCLEOTIDE SEQUENCE [LARGE SCALE GENOMIC DNA]</scope>
    <source>
        <strain evidence="2 3">DY10</strain>
    </source>
</reference>
<dbReference type="RefSeq" id="WP_077131639.1">
    <property type="nucleotide sequence ID" value="NZ_CP014263.1"/>
</dbReference>
<feature type="transmembrane region" description="Helical" evidence="1">
    <location>
        <begin position="142"/>
        <end position="163"/>
    </location>
</feature>
<dbReference type="InterPro" id="IPR021683">
    <property type="entry name" value="DUF3267"/>
</dbReference>
<gene>
    <name evidence="2" type="ORF">AWR27_13345</name>
</gene>
<dbReference type="STRING" id="1178516.AWR27_13345"/>
<keyword evidence="1" id="KW-1133">Transmembrane helix</keyword>
<dbReference type="Proteomes" id="UP000187941">
    <property type="component" value="Chromosome"/>
</dbReference>
<proteinExistence type="predicted"/>
<organism evidence="2 3">
    <name type="scientific">Spirosoma montaniterrae</name>
    <dbReference type="NCBI Taxonomy" id="1178516"/>
    <lineage>
        <taxon>Bacteria</taxon>
        <taxon>Pseudomonadati</taxon>
        <taxon>Bacteroidota</taxon>
        <taxon>Cytophagia</taxon>
        <taxon>Cytophagales</taxon>
        <taxon>Cytophagaceae</taxon>
        <taxon>Spirosoma</taxon>
    </lineage>
</organism>
<dbReference type="OrthoDB" id="1119336at2"/>
<evidence type="ECO:0000313" key="2">
    <source>
        <dbReference type="EMBL" id="AQG80215.1"/>
    </source>
</evidence>
<dbReference type="EMBL" id="CP014263">
    <property type="protein sequence ID" value="AQG80215.1"/>
    <property type="molecule type" value="Genomic_DNA"/>
</dbReference>
<keyword evidence="3" id="KW-1185">Reference proteome</keyword>
<dbReference type="KEGG" id="smon:AWR27_13345"/>
<dbReference type="Pfam" id="PF11667">
    <property type="entry name" value="DUF3267"/>
    <property type="match status" value="1"/>
</dbReference>